<evidence type="ECO:0000256" key="1">
    <source>
        <dbReference type="SAM" id="SignalP"/>
    </source>
</evidence>
<proteinExistence type="predicted"/>
<feature type="chain" id="PRO_5026989972" evidence="1">
    <location>
        <begin position="28"/>
        <end position="70"/>
    </location>
</feature>
<keyword evidence="1" id="KW-0732">Signal</keyword>
<reference evidence="2" key="1">
    <citation type="submission" date="2019-09" db="EMBL/GenBank/DDBJ databases">
        <title>Organ-specific transcriptomic study of the physiology of the cattle tick, Rhipicephalus microplus.</title>
        <authorList>
            <person name="Tirloni L."/>
            <person name="Braz G."/>
            <person name="Gandara A.C.P."/>
            <person name="Sabadin G.A."/>
            <person name="da Silva R.M."/>
            <person name="Guizzo M.G."/>
            <person name="Machado J.A."/>
            <person name="Costa E.P."/>
            <person name="Gomes H.F."/>
            <person name="Moraes J."/>
            <person name="Mota M.B.S."/>
            <person name="Mesquita R.D."/>
            <person name="Alvarenga P.H."/>
            <person name="Alves F."/>
            <person name="Seixas A."/>
            <person name="da Fonseca R.N."/>
            <person name="Fogaca A."/>
            <person name="Logullo C."/>
            <person name="Tanaka A."/>
            <person name="Daffre S."/>
            <person name="Termignoni C."/>
            <person name="Vaz I.S.Jr."/>
            <person name="Oliveira P.L."/>
            <person name="Ribeiro J.M."/>
        </authorList>
    </citation>
    <scope>NUCLEOTIDE SEQUENCE</scope>
    <source>
        <strain evidence="2">Porto Alegre</strain>
    </source>
</reference>
<feature type="signal peptide" evidence="1">
    <location>
        <begin position="1"/>
        <end position="27"/>
    </location>
</feature>
<name>A0A6M2DBK9_RHIMP</name>
<accession>A0A6M2DBK9</accession>
<evidence type="ECO:0000313" key="2">
    <source>
        <dbReference type="EMBL" id="NOV43545.1"/>
    </source>
</evidence>
<protein>
    <submittedName>
        <fullName evidence="2">Putative secreted protein</fullName>
    </submittedName>
</protein>
<dbReference type="AlphaFoldDB" id="A0A6M2DBK9"/>
<dbReference type="EMBL" id="GHWJ01010808">
    <property type="protein sequence ID" value="NOV43545.1"/>
    <property type="molecule type" value="Transcribed_RNA"/>
</dbReference>
<sequence>MVVFQPTTLVHRLIFLLSVFLPLPLKACEYDKTTFSPNNYCVLVPHRTNPQVAWNPQAAVISKEGSGVKT</sequence>
<organism evidence="2">
    <name type="scientific">Rhipicephalus microplus</name>
    <name type="common">Cattle tick</name>
    <name type="synonym">Boophilus microplus</name>
    <dbReference type="NCBI Taxonomy" id="6941"/>
    <lineage>
        <taxon>Eukaryota</taxon>
        <taxon>Metazoa</taxon>
        <taxon>Ecdysozoa</taxon>
        <taxon>Arthropoda</taxon>
        <taxon>Chelicerata</taxon>
        <taxon>Arachnida</taxon>
        <taxon>Acari</taxon>
        <taxon>Parasitiformes</taxon>
        <taxon>Ixodida</taxon>
        <taxon>Ixodoidea</taxon>
        <taxon>Ixodidae</taxon>
        <taxon>Rhipicephalinae</taxon>
        <taxon>Rhipicephalus</taxon>
        <taxon>Boophilus</taxon>
    </lineage>
</organism>